<evidence type="ECO:0000313" key="3">
    <source>
        <dbReference type="Proteomes" id="UP000558488"/>
    </source>
</evidence>
<gene>
    <name evidence="2" type="ORF">mPipKuh1_007924</name>
</gene>
<feature type="region of interest" description="Disordered" evidence="1">
    <location>
        <begin position="53"/>
        <end position="72"/>
    </location>
</feature>
<organism evidence="2 3">
    <name type="scientific">Pipistrellus kuhlii</name>
    <name type="common">Kuhl's pipistrelle</name>
    <dbReference type="NCBI Taxonomy" id="59472"/>
    <lineage>
        <taxon>Eukaryota</taxon>
        <taxon>Metazoa</taxon>
        <taxon>Chordata</taxon>
        <taxon>Craniata</taxon>
        <taxon>Vertebrata</taxon>
        <taxon>Euteleostomi</taxon>
        <taxon>Mammalia</taxon>
        <taxon>Eutheria</taxon>
        <taxon>Laurasiatheria</taxon>
        <taxon>Chiroptera</taxon>
        <taxon>Yangochiroptera</taxon>
        <taxon>Vespertilionidae</taxon>
        <taxon>Pipistrellus</taxon>
    </lineage>
</organism>
<dbReference type="Proteomes" id="UP000558488">
    <property type="component" value="Unassembled WGS sequence"/>
</dbReference>
<dbReference type="AlphaFoldDB" id="A0A7J8B2K9"/>
<sequence>MKSASHLSQWLPSINKQVLARTGRKGNGTLVSAGGNAEGAATVEGSMAFPQKVKNGPALRSSHPPSGNTISAETQNMNSREYTHPVFTAALCTIAKVWKQPQCPSEWIKSWGTPTQWGTARP</sequence>
<proteinExistence type="predicted"/>
<protein>
    <submittedName>
        <fullName evidence="2">Uncharacterized protein</fullName>
    </submittedName>
</protein>
<evidence type="ECO:0000313" key="2">
    <source>
        <dbReference type="EMBL" id="KAF6392751.1"/>
    </source>
</evidence>
<comment type="caution">
    <text evidence="2">The sequence shown here is derived from an EMBL/GenBank/DDBJ whole genome shotgun (WGS) entry which is preliminary data.</text>
</comment>
<evidence type="ECO:0000256" key="1">
    <source>
        <dbReference type="SAM" id="MobiDB-lite"/>
    </source>
</evidence>
<name>A0A7J8B2K9_PIPKU</name>
<dbReference type="EMBL" id="JACAGB010000001">
    <property type="protein sequence ID" value="KAF6392751.1"/>
    <property type="molecule type" value="Genomic_DNA"/>
</dbReference>
<accession>A0A7J8B2K9</accession>
<feature type="compositionally biased region" description="Polar residues" evidence="1">
    <location>
        <begin position="63"/>
        <end position="72"/>
    </location>
</feature>
<reference evidence="2 3" key="1">
    <citation type="journal article" date="2020" name="Nature">
        <title>Six reference-quality genomes reveal evolution of bat adaptations.</title>
        <authorList>
            <person name="Jebb D."/>
            <person name="Huang Z."/>
            <person name="Pippel M."/>
            <person name="Hughes G.M."/>
            <person name="Lavrichenko K."/>
            <person name="Devanna P."/>
            <person name="Winkler S."/>
            <person name="Jermiin L.S."/>
            <person name="Skirmuntt E.C."/>
            <person name="Katzourakis A."/>
            <person name="Burkitt-Gray L."/>
            <person name="Ray D.A."/>
            <person name="Sullivan K.A.M."/>
            <person name="Roscito J.G."/>
            <person name="Kirilenko B.M."/>
            <person name="Davalos L.M."/>
            <person name="Corthals A.P."/>
            <person name="Power M.L."/>
            <person name="Jones G."/>
            <person name="Ransome R.D."/>
            <person name="Dechmann D.K.N."/>
            <person name="Locatelli A.G."/>
            <person name="Puechmaille S.J."/>
            <person name="Fedrigo O."/>
            <person name="Jarvis E.D."/>
            <person name="Hiller M."/>
            <person name="Vernes S.C."/>
            <person name="Myers E.W."/>
            <person name="Teeling E.C."/>
        </authorList>
    </citation>
    <scope>NUCLEOTIDE SEQUENCE [LARGE SCALE GENOMIC DNA]</scope>
    <source>
        <strain evidence="2">MPipKuh1</strain>
        <tissue evidence="2">Flight muscle</tissue>
    </source>
</reference>
<keyword evidence="3" id="KW-1185">Reference proteome</keyword>